<dbReference type="PANTHER" id="PTHR46211:SF14">
    <property type="entry name" value="GLYCEROPHOSPHODIESTER PHOSPHODIESTERASE"/>
    <property type="match status" value="1"/>
</dbReference>
<dbReference type="PROSITE" id="PS51704">
    <property type="entry name" value="GP_PDE"/>
    <property type="match status" value="1"/>
</dbReference>
<evidence type="ECO:0000313" key="4">
    <source>
        <dbReference type="Proteomes" id="UP000092565"/>
    </source>
</evidence>
<organism evidence="2 4">
    <name type="scientific">Phaeobacter gallaeciensis</name>
    <dbReference type="NCBI Taxonomy" id="60890"/>
    <lineage>
        <taxon>Bacteria</taxon>
        <taxon>Pseudomonadati</taxon>
        <taxon>Pseudomonadota</taxon>
        <taxon>Alphaproteobacteria</taxon>
        <taxon>Rhodobacterales</taxon>
        <taxon>Roseobacteraceae</taxon>
        <taxon>Phaeobacter</taxon>
    </lineage>
</organism>
<evidence type="ECO:0000313" key="2">
    <source>
        <dbReference type="EMBL" id="ANP36652.1"/>
    </source>
</evidence>
<proteinExistence type="predicted"/>
<protein>
    <submittedName>
        <fullName evidence="2 3">Glycerophosphodiester phosphodiesterase</fullName>
    </submittedName>
</protein>
<dbReference type="OrthoDB" id="1854250at2"/>
<dbReference type="SUPFAM" id="SSF51695">
    <property type="entry name" value="PLC-like phosphodiesterases"/>
    <property type="match status" value="1"/>
</dbReference>
<dbReference type="InterPro" id="IPR017946">
    <property type="entry name" value="PLC-like_Pdiesterase_TIM-brl"/>
</dbReference>
<dbReference type="PROSITE" id="PS50007">
    <property type="entry name" value="PIPLC_X_DOMAIN"/>
    <property type="match status" value="1"/>
</dbReference>
<dbReference type="GO" id="GO:0008081">
    <property type="term" value="F:phosphoric diester hydrolase activity"/>
    <property type="evidence" value="ECO:0007669"/>
    <property type="project" value="InterPro"/>
</dbReference>
<dbReference type="PATRIC" id="fig|60890.4.peg.1702"/>
<sequence>MQLPKIFGHRGAPDVLPENSLDGFAHTIASGADGIELDVLLTSDGVPVVTHNHHLLADTTRDSAGVFLSEEGPAIGALTYEELCAFDVGGIRPGSEYAKKHPQQQDLPGARVPRLSEVLDLVAKADRPVDVLVELKHDPEDAAEPAPEDFVRAAVDVITATGTQDHCLIHAFDWQILSAAKRVAPQFRRSHLSMSREIHASGNLYDGSPWLDGAPADPEAMLRHLADTGATVWSPLFWELTPAHRELARSLGLQVMVWTMRGADAIRKGLLADVDGVITDDPALAVRLRKELSEAGELAS</sequence>
<dbReference type="GO" id="GO:0006629">
    <property type="term" value="P:lipid metabolic process"/>
    <property type="evidence" value="ECO:0007669"/>
    <property type="project" value="InterPro"/>
</dbReference>
<dbReference type="Pfam" id="PF03009">
    <property type="entry name" value="GDPD"/>
    <property type="match status" value="1"/>
</dbReference>
<reference evidence="3 5" key="2">
    <citation type="submission" date="2023-02" db="EMBL/GenBank/DDBJ databases">
        <title>Population genomics of bacteria associated with diatom.</title>
        <authorList>
            <person name="Xie J."/>
            <person name="Wang H."/>
        </authorList>
    </citation>
    <scope>NUCLEOTIDE SEQUENCE [LARGE SCALE GENOMIC DNA]</scope>
    <source>
        <strain evidence="3 5">PT47_8</strain>
    </source>
</reference>
<dbReference type="Proteomes" id="UP000092565">
    <property type="component" value="Chromosome"/>
</dbReference>
<name>A0A1B0ZR47_9RHOB</name>
<dbReference type="Gene3D" id="3.20.20.190">
    <property type="entry name" value="Phosphatidylinositol (PI) phosphodiesterase"/>
    <property type="match status" value="1"/>
</dbReference>
<dbReference type="InterPro" id="IPR030395">
    <property type="entry name" value="GP_PDE_dom"/>
</dbReference>
<reference evidence="2 4" key="1">
    <citation type="submission" date="2016-04" db="EMBL/GenBank/DDBJ databases">
        <authorList>
            <person name="Evans L.H."/>
            <person name="Alamgir A."/>
            <person name="Owens N."/>
            <person name="Weber N.D."/>
            <person name="Virtaneva K."/>
            <person name="Barbian K."/>
            <person name="Babar A."/>
            <person name="Rosenke K."/>
        </authorList>
    </citation>
    <scope>NUCLEOTIDE SEQUENCE [LARGE SCALE GENOMIC DNA]</scope>
    <source>
        <strain evidence="2 4">JL2886</strain>
    </source>
</reference>
<evidence type="ECO:0000259" key="1">
    <source>
        <dbReference type="PROSITE" id="PS51704"/>
    </source>
</evidence>
<accession>A0A1B0ZR47</accession>
<dbReference type="EMBL" id="JARCJK010000009">
    <property type="protein sequence ID" value="MDE4167331.1"/>
    <property type="molecule type" value="Genomic_DNA"/>
</dbReference>
<keyword evidence="4" id="KW-1185">Reference proteome</keyword>
<dbReference type="PANTHER" id="PTHR46211">
    <property type="entry name" value="GLYCEROPHOSPHORYL DIESTER PHOSPHODIESTERASE"/>
    <property type="match status" value="1"/>
</dbReference>
<dbReference type="AlphaFoldDB" id="A0A1B0ZR47"/>
<evidence type="ECO:0000313" key="3">
    <source>
        <dbReference type="EMBL" id="MDE4167331.1"/>
    </source>
</evidence>
<gene>
    <name evidence="2" type="ORF">JL2886_01744</name>
    <name evidence="3" type="ORF">PXK24_16665</name>
</gene>
<evidence type="ECO:0000313" key="5">
    <source>
        <dbReference type="Proteomes" id="UP001218364"/>
    </source>
</evidence>
<dbReference type="RefSeq" id="WP_065271594.1">
    <property type="nucleotide sequence ID" value="NZ_CP015124.1"/>
</dbReference>
<feature type="domain" description="GP-PDE" evidence="1">
    <location>
        <begin position="4"/>
        <end position="289"/>
    </location>
</feature>
<dbReference type="EMBL" id="CP015124">
    <property type="protein sequence ID" value="ANP36652.1"/>
    <property type="molecule type" value="Genomic_DNA"/>
</dbReference>
<dbReference type="Proteomes" id="UP001218364">
    <property type="component" value="Unassembled WGS sequence"/>
</dbReference>